<evidence type="ECO:0000256" key="6">
    <source>
        <dbReference type="NCBIfam" id="TIGR01048"/>
    </source>
</evidence>
<accession>A0ABS7F3D5</accession>
<reference evidence="9 10" key="1">
    <citation type="submission" date="2021-08" db="EMBL/GenBank/DDBJ databases">
        <title>Caldovatus sediminis gen. nov., sp. nov., a moderately thermophilic bacterium isolated from a hot spring.</title>
        <authorList>
            <person name="Hu C.-J."/>
            <person name="Li W.-J."/>
            <person name="Xian W.-D."/>
        </authorList>
    </citation>
    <scope>NUCLEOTIDE SEQUENCE [LARGE SCALE GENOMIC DNA]</scope>
    <source>
        <strain evidence="9 10">SYSU G05006</strain>
    </source>
</reference>
<dbReference type="HAMAP" id="MF_02120">
    <property type="entry name" value="LysA"/>
    <property type="match status" value="1"/>
</dbReference>
<evidence type="ECO:0000259" key="8">
    <source>
        <dbReference type="Pfam" id="PF02784"/>
    </source>
</evidence>
<dbReference type="InterPro" id="IPR029066">
    <property type="entry name" value="PLP-binding_barrel"/>
</dbReference>
<dbReference type="InterPro" id="IPR002986">
    <property type="entry name" value="DAP_deCOOHase_LysA"/>
</dbReference>
<name>A0ABS7F3D5_9PROT</name>
<gene>
    <name evidence="5 9" type="primary">lysA</name>
    <name evidence="9" type="ORF">K1J50_11550</name>
</gene>
<dbReference type="PRINTS" id="PR01179">
    <property type="entry name" value="ODADCRBXLASE"/>
</dbReference>
<comment type="similarity">
    <text evidence="5">Belongs to the Orn/Lys/Arg decarboxylase class-II family. LysA subfamily.</text>
</comment>
<dbReference type="NCBIfam" id="TIGR01048">
    <property type="entry name" value="lysA"/>
    <property type="match status" value="1"/>
</dbReference>
<dbReference type="Proteomes" id="UP001519924">
    <property type="component" value="Unassembled WGS sequence"/>
</dbReference>
<comment type="subunit">
    <text evidence="5">Homodimer.</text>
</comment>
<feature type="binding site" evidence="5">
    <location>
        <position position="341"/>
    </location>
    <ligand>
        <name>substrate</name>
    </ligand>
</feature>
<keyword evidence="4 5" id="KW-0456">Lyase</keyword>
<comment type="caution">
    <text evidence="9">The sequence shown here is derived from an EMBL/GenBank/DDBJ whole genome shotgun (WGS) entry which is preliminary data.</text>
</comment>
<comment type="function">
    <text evidence="5">Specifically catalyzes the decarboxylation of meso-diaminopimelate (meso-DAP) to L-lysine.</text>
</comment>
<dbReference type="Gene3D" id="3.20.20.10">
    <property type="entry name" value="Alanine racemase"/>
    <property type="match status" value="1"/>
</dbReference>
<dbReference type="RefSeq" id="WP_220117868.1">
    <property type="nucleotide sequence ID" value="NZ_JAHZUY010000031.1"/>
</dbReference>
<comment type="cofactor">
    <cofactor evidence="1 5 7">
        <name>pyridoxal 5'-phosphate</name>
        <dbReference type="ChEBI" id="CHEBI:597326"/>
    </cofactor>
</comment>
<feature type="binding site" evidence="5">
    <location>
        <position position="264"/>
    </location>
    <ligand>
        <name>pyridoxal 5'-phosphate</name>
        <dbReference type="ChEBI" id="CHEBI:597326"/>
    </ligand>
</feature>
<dbReference type="SUPFAM" id="SSF51419">
    <property type="entry name" value="PLP-binding barrel"/>
    <property type="match status" value="1"/>
</dbReference>
<dbReference type="SUPFAM" id="SSF50621">
    <property type="entry name" value="Alanine racemase C-terminal domain-like"/>
    <property type="match status" value="1"/>
</dbReference>
<feature type="domain" description="Orn/DAP/Arg decarboxylase 2 N-terminal" evidence="8">
    <location>
        <begin position="61"/>
        <end position="304"/>
    </location>
</feature>
<keyword evidence="3 5" id="KW-0663">Pyridoxal phosphate</keyword>
<comment type="pathway">
    <text evidence="5 7">Amino-acid biosynthesis; L-lysine biosynthesis via DAP pathway; L-lysine from DL-2,6-diaminopimelate: step 1/1.</text>
</comment>
<feature type="binding site" evidence="5">
    <location>
        <position position="337"/>
    </location>
    <ligand>
        <name>substrate</name>
    </ligand>
</feature>
<dbReference type="InterPro" id="IPR022653">
    <property type="entry name" value="De-COase2_pyr-phos_BS"/>
</dbReference>
<evidence type="ECO:0000256" key="2">
    <source>
        <dbReference type="ARBA" id="ARBA00022793"/>
    </source>
</evidence>
<dbReference type="Pfam" id="PF02784">
    <property type="entry name" value="Orn_Arg_deC_N"/>
    <property type="match status" value="1"/>
</dbReference>
<organism evidence="9 10">
    <name type="scientific">Caldovatus aquaticus</name>
    <dbReference type="NCBI Taxonomy" id="2865671"/>
    <lineage>
        <taxon>Bacteria</taxon>
        <taxon>Pseudomonadati</taxon>
        <taxon>Pseudomonadota</taxon>
        <taxon>Alphaproteobacteria</taxon>
        <taxon>Acetobacterales</taxon>
        <taxon>Roseomonadaceae</taxon>
        <taxon>Caldovatus</taxon>
    </lineage>
</organism>
<keyword evidence="2 5" id="KW-0210">Decarboxylase</keyword>
<protein>
    <recommendedName>
        <fullName evidence="5 6">Diaminopimelate decarboxylase</fullName>
        <shortName evidence="5">DAP decarboxylase</shortName>
        <shortName evidence="5">DAPDC</shortName>
        <ecNumber evidence="5 6">4.1.1.20</ecNumber>
    </recommendedName>
</protein>
<keyword evidence="5 7" id="KW-0457">Lysine biosynthesis</keyword>
<keyword evidence="10" id="KW-1185">Reference proteome</keyword>
<dbReference type="InterPro" id="IPR009006">
    <property type="entry name" value="Ala_racemase/Decarboxylase_C"/>
</dbReference>
<dbReference type="PROSITE" id="PS00879">
    <property type="entry name" value="ODR_DC_2_2"/>
    <property type="match status" value="1"/>
</dbReference>
<evidence type="ECO:0000313" key="10">
    <source>
        <dbReference type="Proteomes" id="UP001519924"/>
    </source>
</evidence>
<feature type="binding site" evidence="5">
    <location>
        <position position="370"/>
    </location>
    <ligand>
        <name>substrate</name>
    </ligand>
</feature>
<feature type="binding site" evidence="5">
    <location>
        <begin position="298"/>
        <end position="301"/>
    </location>
    <ligand>
        <name>pyridoxal 5'-phosphate</name>
        <dbReference type="ChEBI" id="CHEBI:597326"/>
    </ligand>
</feature>
<dbReference type="GO" id="GO:0008836">
    <property type="term" value="F:diaminopimelate decarboxylase activity"/>
    <property type="evidence" value="ECO:0007669"/>
    <property type="project" value="UniProtKB-EC"/>
</dbReference>
<proteinExistence type="inferred from homology"/>
<dbReference type="InterPro" id="IPR000183">
    <property type="entry name" value="Orn/DAP/Arg_de-COase"/>
</dbReference>
<evidence type="ECO:0000256" key="5">
    <source>
        <dbReference type="HAMAP-Rule" id="MF_02120"/>
    </source>
</evidence>
<evidence type="ECO:0000256" key="1">
    <source>
        <dbReference type="ARBA" id="ARBA00001933"/>
    </source>
</evidence>
<dbReference type="PANTHER" id="PTHR43727">
    <property type="entry name" value="DIAMINOPIMELATE DECARBOXYLASE"/>
    <property type="match status" value="1"/>
</dbReference>
<evidence type="ECO:0000256" key="4">
    <source>
        <dbReference type="ARBA" id="ARBA00023239"/>
    </source>
</evidence>
<dbReference type="InterPro" id="IPR022657">
    <property type="entry name" value="De-COase2_CS"/>
</dbReference>
<evidence type="ECO:0000313" key="9">
    <source>
        <dbReference type="EMBL" id="MBW8270120.1"/>
    </source>
</evidence>
<dbReference type="PANTHER" id="PTHR43727:SF2">
    <property type="entry name" value="GROUP IV DECARBOXYLASE"/>
    <property type="match status" value="1"/>
</dbReference>
<evidence type="ECO:0000256" key="3">
    <source>
        <dbReference type="ARBA" id="ARBA00022898"/>
    </source>
</evidence>
<keyword evidence="5" id="KW-0028">Amino-acid biosynthesis</keyword>
<evidence type="ECO:0000256" key="7">
    <source>
        <dbReference type="RuleBase" id="RU003738"/>
    </source>
</evidence>
<dbReference type="PROSITE" id="PS00878">
    <property type="entry name" value="ODR_DC_2_1"/>
    <property type="match status" value="1"/>
</dbReference>
<comment type="catalytic activity">
    <reaction evidence="5 7">
        <text>meso-2,6-diaminopimelate + H(+) = L-lysine + CO2</text>
        <dbReference type="Rhea" id="RHEA:15101"/>
        <dbReference type="ChEBI" id="CHEBI:15378"/>
        <dbReference type="ChEBI" id="CHEBI:16526"/>
        <dbReference type="ChEBI" id="CHEBI:32551"/>
        <dbReference type="ChEBI" id="CHEBI:57791"/>
        <dbReference type="EC" id="4.1.1.20"/>
    </reaction>
</comment>
<sequence length="450" mass="46550">MAAPLPAASGDDPCFAELIARRPHLSRHALDGLVMEEVPLARIAEAAGTPTWVYSAGALRRRLGLLRRALAEANLAATVHFAVKANPNLAVLRVLADAGAGADVVSEGELRAARAAGIPPSAIVFSGVGKTEREIRLALAEDILQINAESAEEVEEISALAAALGRTARVALRVNPDVDARTHAKITTGRSENKFGVAISDAAALYARMAALPGIEPVGIAVHIGSQITAGMAPYRAAYARVAALVRELRAAGLPVARVDCGGGLGIPYRDEPAPLPEALAGAIRGALGDLGLPVMLEPGRWIAGPAGVLLASVVREKRGATHRFVVVDAGMNDLVRPAMYEAWHGILPVAPEALVAPLSPAGVVGPVCESGDTFARARALPALRPGALVAFLDAGAYGAAMSSTYNARPLAAEVLVDGARFAVVRDRQGYDALLAGQRLPPWLGREPGS</sequence>
<dbReference type="EMBL" id="JAHZUY010000031">
    <property type="protein sequence ID" value="MBW8270120.1"/>
    <property type="molecule type" value="Genomic_DNA"/>
</dbReference>
<dbReference type="InterPro" id="IPR022644">
    <property type="entry name" value="De-COase2_N"/>
</dbReference>
<feature type="modified residue" description="N6-(pyridoxal phosphate)lysine" evidence="5">
    <location>
        <position position="84"/>
    </location>
</feature>
<dbReference type="Gene3D" id="2.40.37.10">
    <property type="entry name" value="Lyase, Ornithine Decarboxylase, Chain A, domain 1"/>
    <property type="match status" value="1"/>
</dbReference>
<feature type="binding site" evidence="5">
    <location>
        <position position="398"/>
    </location>
    <ligand>
        <name>substrate</name>
    </ligand>
</feature>
<dbReference type="PRINTS" id="PR01181">
    <property type="entry name" value="DAPDCRBXLASE"/>
</dbReference>
<dbReference type="CDD" id="cd06828">
    <property type="entry name" value="PLPDE_III_DapDC"/>
    <property type="match status" value="1"/>
</dbReference>
<feature type="binding site" evidence="5">
    <location>
        <position position="301"/>
    </location>
    <ligand>
        <name>substrate</name>
    </ligand>
</feature>
<feature type="binding site" evidence="5">
    <location>
        <position position="398"/>
    </location>
    <ligand>
        <name>pyridoxal 5'-phosphate</name>
        <dbReference type="ChEBI" id="CHEBI:597326"/>
    </ligand>
</feature>
<dbReference type="EC" id="4.1.1.20" evidence="5 6"/>